<feature type="non-terminal residue" evidence="1">
    <location>
        <position position="90"/>
    </location>
</feature>
<dbReference type="RefSeq" id="WP_409097989.1">
    <property type="nucleotide sequence ID" value="NZ_JBJVNE010000328.1"/>
</dbReference>
<evidence type="ECO:0000313" key="2">
    <source>
        <dbReference type="Proteomes" id="UP001631993"/>
    </source>
</evidence>
<sequence>QAAEDFAEATRRISSIMAQLADQLALAHAQETSLRAEVESFREAVRGFRASSDDMGLGSSDDTWGPGQFLRNQELISECLSLRTLRDTAL</sequence>
<proteinExistence type="predicted"/>
<accession>A0ABW9J0I4</accession>
<dbReference type="Proteomes" id="UP001631993">
    <property type="component" value="Unassembled WGS sequence"/>
</dbReference>
<gene>
    <name evidence="1" type="ORF">ACKI1S_48045</name>
</gene>
<keyword evidence="2" id="KW-1185">Reference proteome</keyword>
<organism evidence="1 2">
    <name type="scientific">Streptomyces galilaeus</name>
    <dbReference type="NCBI Taxonomy" id="33899"/>
    <lineage>
        <taxon>Bacteria</taxon>
        <taxon>Bacillati</taxon>
        <taxon>Actinomycetota</taxon>
        <taxon>Actinomycetes</taxon>
        <taxon>Kitasatosporales</taxon>
        <taxon>Streptomycetaceae</taxon>
        <taxon>Streptomyces</taxon>
    </lineage>
</organism>
<name>A0ABW9J0I4_STRGJ</name>
<reference evidence="1 2" key="1">
    <citation type="submission" date="2024-12" db="EMBL/GenBank/DDBJ databases">
        <title>Forecasting of Potato common scab and diversities of Pathogenic streptomyces spp. in china.</title>
        <authorList>
            <person name="Handique U."/>
            <person name="Wu J."/>
        </authorList>
    </citation>
    <scope>NUCLEOTIDE SEQUENCE [LARGE SCALE GENOMIC DNA]</scope>
    <source>
        <strain evidence="1 2">ZRIMU1585</strain>
    </source>
</reference>
<dbReference type="EMBL" id="JBJVNE010000328">
    <property type="protein sequence ID" value="MFM9653756.1"/>
    <property type="molecule type" value="Genomic_DNA"/>
</dbReference>
<protein>
    <submittedName>
        <fullName evidence="1">Uncharacterized protein</fullName>
    </submittedName>
</protein>
<feature type="non-terminal residue" evidence="1">
    <location>
        <position position="1"/>
    </location>
</feature>
<evidence type="ECO:0000313" key="1">
    <source>
        <dbReference type="EMBL" id="MFM9653756.1"/>
    </source>
</evidence>
<comment type="caution">
    <text evidence="1">The sequence shown here is derived from an EMBL/GenBank/DDBJ whole genome shotgun (WGS) entry which is preliminary data.</text>
</comment>